<sequence>MQQLNADPKQNTMPDGMVSFAVRSNQFASNLQDIACVLGISESDVKGLAYDGLINAIRLRSGEWLFPPIDKLVVLWGESTSNTSTASEMQAQVRTLYDDNIFNNNVDHDFVSESNKPGANQSATLNNTQPQVQSTKGDQSDLKKPLTIAEVCNFEHTHKLFSARNKRTPLIIENTRFKGLKLEGSEFRRKLIVKTKAVRCVLFEWTNLDDIQTSVLEKYIERYEYVFNQLKRRPETEEYKLYSQQLKTVGDVIRNHLKFNIPNKHSEDSEEINVINSLIRLHLSKDVEVTLPSKRKEVINLMDEQFCSFTIARYNAYLETFRATNGTHDKIVTRVKAAFNFAFDEKLIAAVNTRPFVIARKINRERHIEIPGEHMKLMFEYLDDHENPDFVFFMNLQSSGHFRYGQVMSLRFTDFDFAHNFVRVKPKGGKEVTIHLPKDVVSLVAKRKEQFKARGLQADYIFPSKQSKTGHKADFYAHWHDMLEELGFYTLDSDGEKQYQYQLHDFRETLLGRLLEFDEYTLGAALGHLSLHAVKRYKKANTASNKLAAEKGHLRKENMISREPPEGSK</sequence>
<comment type="caution">
    <text evidence="4">The sequence shown here is derived from an EMBL/GenBank/DDBJ whole genome shotgun (WGS) entry which is preliminary data.</text>
</comment>
<gene>
    <name evidence="4" type="ORF">GCM10008027_44370</name>
</gene>
<dbReference type="Proteomes" id="UP000638462">
    <property type="component" value="Unassembled WGS sequence"/>
</dbReference>
<keyword evidence="5" id="KW-1185">Reference proteome</keyword>
<keyword evidence="1" id="KW-0233">DNA recombination</keyword>
<dbReference type="EMBL" id="BMIT01000037">
    <property type="protein sequence ID" value="GGF14710.1"/>
    <property type="molecule type" value="Genomic_DNA"/>
</dbReference>
<dbReference type="RefSeq" id="WP_188731800.1">
    <property type="nucleotide sequence ID" value="NZ_BMIT01000037.1"/>
</dbReference>
<dbReference type="InterPro" id="IPR013762">
    <property type="entry name" value="Integrase-like_cat_sf"/>
</dbReference>
<feature type="compositionally biased region" description="Polar residues" evidence="2">
    <location>
        <begin position="112"/>
        <end position="137"/>
    </location>
</feature>
<dbReference type="SUPFAM" id="SSF56349">
    <property type="entry name" value="DNA breaking-rejoining enzymes"/>
    <property type="match status" value="1"/>
</dbReference>
<evidence type="ECO:0000313" key="4">
    <source>
        <dbReference type="EMBL" id="GGF14710.1"/>
    </source>
</evidence>
<evidence type="ECO:0000259" key="3">
    <source>
        <dbReference type="Pfam" id="PF00589"/>
    </source>
</evidence>
<dbReference type="Pfam" id="PF00589">
    <property type="entry name" value="Phage_integrase"/>
    <property type="match status" value="1"/>
</dbReference>
<feature type="region of interest" description="Disordered" evidence="2">
    <location>
        <begin position="112"/>
        <end position="141"/>
    </location>
</feature>
<dbReference type="InterPro" id="IPR002104">
    <property type="entry name" value="Integrase_catalytic"/>
</dbReference>
<dbReference type="InterPro" id="IPR011010">
    <property type="entry name" value="DNA_brk_join_enz"/>
</dbReference>
<reference evidence="5" key="1">
    <citation type="journal article" date="2019" name="Int. J. Syst. Evol. Microbiol.">
        <title>The Global Catalogue of Microorganisms (GCM) 10K type strain sequencing project: providing services to taxonomists for standard genome sequencing and annotation.</title>
        <authorList>
            <consortium name="The Broad Institute Genomics Platform"/>
            <consortium name="The Broad Institute Genome Sequencing Center for Infectious Disease"/>
            <person name="Wu L."/>
            <person name="Ma J."/>
        </authorList>
    </citation>
    <scope>NUCLEOTIDE SEQUENCE [LARGE SCALE GENOMIC DNA]</scope>
    <source>
        <strain evidence="5">CGMCC 1.15394</strain>
    </source>
</reference>
<evidence type="ECO:0000313" key="5">
    <source>
        <dbReference type="Proteomes" id="UP000638462"/>
    </source>
</evidence>
<feature type="domain" description="Tyr recombinase" evidence="3">
    <location>
        <begin position="393"/>
        <end position="542"/>
    </location>
</feature>
<evidence type="ECO:0000256" key="2">
    <source>
        <dbReference type="SAM" id="MobiDB-lite"/>
    </source>
</evidence>
<protein>
    <recommendedName>
        <fullName evidence="3">Tyr recombinase domain-containing protein</fullName>
    </recommendedName>
</protein>
<dbReference type="Gene3D" id="1.10.443.10">
    <property type="entry name" value="Intergrase catalytic core"/>
    <property type="match status" value="1"/>
</dbReference>
<name>A0ABQ1UDE0_9GAMM</name>
<accession>A0ABQ1UDE0</accession>
<proteinExistence type="predicted"/>
<evidence type="ECO:0000256" key="1">
    <source>
        <dbReference type="ARBA" id="ARBA00023172"/>
    </source>
</evidence>
<organism evidence="4 5">
    <name type="scientific">Pseudoalteromonas gelatinilytica</name>
    <dbReference type="NCBI Taxonomy" id="1703256"/>
    <lineage>
        <taxon>Bacteria</taxon>
        <taxon>Pseudomonadati</taxon>
        <taxon>Pseudomonadota</taxon>
        <taxon>Gammaproteobacteria</taxon>
        <taxon>Alteromonadales</taxon>
        <taxon>Pseudoalteromonadaceae</taxon>
        <taxon>Pseudoalteromonas</taxon>
    </lineage>
</organism>